<dbReference type="AlphaFoldDB" id="A0A2M9ZGR8"/>
<dbReference type="PRINTS" id="PR00598">
    <property type="entry name" value="HTHMARR"/>
</dbReference>
<proteinExistence type="predicted"/>
<dbReference type="Pfam" id="PF01047">
    <property type="entry name" value="MarR"/>
    <property type="match status" value="1"/>
</dbReference>
<evidence type="ECO:0000313" key="2">
    <source>
        <dbReference type="EMBL" id="PJZ67557.1"/>
    </source>
</evidence>
<dbReference type="PANTHER" id="PTHR33164">
    <property type="entry name" value="TRANSCRIPTIONAL REGULATOR, MARR FAMILY"/>
    <property type="match status" value="1"/>
</dbReference>
<gene>
    <name evidence="2" type="ORF">CH371_05950</name>
</gene>
<name>A0A2M9ZGR8_9LEPT</name>
<dbReference type="PANTHER" id="PTHR33164:SF101">
    <property type="entry name" value="TRANSCRIPTIONAL REPRESSOR MPRA"/>
    <property type="match status" value="1"/>
</dbReference>
<feature type="domain" description="HTH marR-type" evidence="1">
    <location>
        <begin position="11"/>
        <end position="146"/>
    </location>
</feature>
<dbReference type="RefSeq" id="WP_100758017.1">
    <property type="nucleotide sequence ID" value="NZ_NPDT01000001.1"/>
</dbReference>
<reference evidence="2 3" key="1">
    <citation type="submission" date="2017-07" db="EMBL/GenBank/DDBJ databases">
        <title>Leptospira spp. isolated from tropical soils.</title>
        <authorList>
            <person name="Thibeaux R."/>
            <person name="Iraola G."/>
            <person name="Ferres I."/>
            <person name="Bierque E."/>
            <person name="Girault D."/>
            <person name="Soupe-Gilbert M.-E."/>
            <person name="Picardeau M."/>
            <person name="Goarant C."/>
        </authorList>
    </citation>
    <scope>NUCLEOTIDE SEQUENCE [LARGE SCALE GENOMIC DNA]</scope>
    <source>
        <strain evidence="2 3">FH2-C-A2</strain>
    </source>
</reference>
<dbReference type="InterPro" id="IPR039422">
    <property type="entry name" value="MarR/SlyA-like"/>
</dbReference>
<dbReference type="InterPro" id="IPR036390">
    <property type="entry name" value="WH_DNA-bd_sf"/>
</dbReference>
<comment type="caution">
    <text evidence="2">The sequence shown here is derived from an EMBL/GenBank/DDBJ whole genome shotgun (WGS) entry which is preliminary data.</text>
</comment>
<dbReference type="InterPro" id="IPR036388">
    <property type="entry name" value="WH-like_DNA-bd_sf"/>
</dbReference>
<evidence type="ECO:0000259" key="1">
    <source>
        <dbReference type="PROSITE" id="PS50995"/>
    </source>
</evidence>
<dbReference type="Gene3D" id="1.10.10.10">
    <property type="entry name" value="Winged helix-like DNA-binding domain superfamily/Winged helix DNA-binding domain"/>
    <property type="match status" value="1"/>
</dbReference>
<dbReference type="PROSITE" id="PS50995">
    <property type="entry name" value="HTH_MARR_2"/>
    <property type="match status" value="1"/>
</dbReference>
<evidence type="ECO:0000313" key="3">
    <source>
        <dbReference type="Proteomes" id="UP000231912"/>
    </source>
</evidence>
<accession>A0A2M9ZGR8</accession>
<dbReference type="GO" id="GO:0006950">
    <property type="term" value="P:response to stress"/>
    <property type="evidence" value="ECO:0007669"/>
    <property type="project" value="TreeGrafter"/>
</dbReference>
<dbReference type="EMBL" id="NPDT01000001">
    <property type="protein sequence ID" value="PJZ67557.1"/>
    <property type="molecule type" value="Genomic_DNA"/>
</dbReference>
<sequence>MATHFKGKAREVKVLDAYIKLSRCTDSIRSMEDKTLSQFGLTSGQFGCLETLYHLGPMCQKEIGQKIFSCEGNITQIIDNLEKRNLVVRVRSEEDRRYFIINLTPAGKELIGKAFPTYVEQLKEKMSTLTDEDLTQLGQFCKIVGLRNAN</sequence>
<dbReference type="GO" id="GO:0003700">
    <property type="term" value="F:DNA-binding transcription factor activity"/>
    <property type="evidence" value="ECO:0007669"/>
    <property type="project" value="InterPro"/>
</dbReference>
<protein>
    <submittedName>
        <fullName evidence="2">MarR family transcriptional regulator</fullName>
    </submittedName>
</protein>
<dbReference type="SMART" id="SM00347">
    <property type="entry name" value="HTH_MARR"/>
    <property type="match status" value="1"/>
</dbReference>
<dbReference type="SUPFAM" id="SSF46785">
    <property type="entry name" value="Winged helix' DNA-binding domain"/>
    <property type="match status" value="1"/>
</dbReference>
<dbReference type="Proteomes" id="UP000231912">
    <property type="component" value="Unassembled WGS sequence"/>
</dbReference>
<organism evidence="2 3">
    <name type="scientific">Leptospira wolffii</name>
    <dbReference type="NCBI Taxonomy" id="409998"/>
    <lineage>
        <taxon>Bacteria</taxon>
        <taxon>Pseudomonadati</taxon>
        <taxon>Spirochaetota</taxon>
        <taxon>Spirochaetia</taxon>
        <taxon>Leptospirales</taxon>
        <taxon>Leptospiraceae</taxon>
        <taxon>Leptospira</taxon>
    </lineage>
</organism>
<dbReference type="InterPro" id="IPR000835">
    <property type="entry name" value="HTH_MarR-typ"/>
</dbReference>